<organism evidence="1 2">
    <name type="scientific">Polyangium mundeleinium</name>
    <dbReference type="NCBI Taxonomy" id="2995306"/>
    <lineage>
        <taxon>Bacteria</taxon>
        <taxon>Pseudomonadati</taxon>
        <taxon>Myxococcota</taxon>
        <taxon>Polyangia</taxon>
        <taxon>Polyangiales</taxon>
        <taxon>Polyangiaceae</taxon>
        <taxon>Polyangium</taxon>
    </lineage>
</organism>
<accession>A0ABT5EMR9</accession>
<gene>
    <name evidence="1" type="ORF">POL67_17400</name>
</gene>
<name>A0ABT5EMR9_9BACT</name>
<sequence length="117" mass="12926">MATRTTKAERRWRRIVEKWRCSGLSARAFAKRHRISPVTMYWWSSRLGRQEAAQDSEFAAEAPMLLPVEIIDDAPPAAPGSTALEVVLPRGEVIRVPPGADLSQLCCVVAALRGALE</sequence>
<keyword evidence="2" id="KW-1185">Reference proteome</keyword>
<dbReference type="NCBIfam" id="NF047593">
    <property type="entry name" value="IS66_ISAeme5_TnpA"/>
    <property type="match status" value="1"/>
</dbReference>
<evidence type="ECO:0000313" key="1">
    <source>
        <dbReference type="EMBL" id="MDC0743130.1"/>
    </source>
</evidence>
<dbReference type="RefSeq" id="WP_271918493.1">
    <property type="nucleotide sequence ID" value="NZ_JAQNDO010000001.1"/>
</dbReference>
<dbReference type="Proteomes" id="UP001221411">
    <property type="component" value="Unassembled WGS sequence"/>
</dbReference>
<dbReference type="EMBL" id="JAQNDO010000001">
    <property type="protein sequence ID" value="MDC0743130.1"/>
    <property type="molecule type" value="Genomic_DNA"/>
</dbReference>
<protein>
    <submittedName>
        <fullName evidence="1">IS66 family insertion sequence element accessory protein TnpB</fullName>
    </submittedName>
</protein>
<comment type="caution">
    <text evidence="1">The sequence shown here is derived from an EMBL/GenBank/DDBJ whole genome shotgun (WGS) entry which is preliminary data.</text>
</comment>
<proteinExistence type="predicted"/>
<evidence type="ECO:0000313" key="2">
    <source>
        <dbReference type="Proteomes" id="UP001221411"/>
    </source>
</evidence>
<reference evidence="1 2" key="1">
    <citation type="submission" date="2022-11" db="EMBL/GenBank/DDBJ databases">
        <title>Minimal conservation of predation-associated metabolite biosynthetic gene clusters underscores biosynthetic potential of Myxococcota including descriptions for ten novel species: Archangium lansinium sp. nov., Myxococcus landrumus sp. nov., Nannocystis bai.</title>
        <authorList>
            <person name="Ahearne A."/>
            <person name="Stevens C."/>
            <person name="Dowd S."/>
        </authorList>
    </citation>
    <scope>NUCLEOTIDE SEQUENCE [LARGE SCALE GENOMIC DNA]</scope>
    <source>
        <strain evidence="1 2">RJM3</strain>
    </source>
</reference>